<gene>
    <name evidence="1" type="ORF">OG549_08110</name>
</gene>
<proteinExistence type="predicted"/>
<organism evidence="1">
    <name type="scientific">Streptomyces sp. NBC_00003</name>
    <dbReference type="NCBI Taxonomy" id="2903608"/>
    <lineage>
        <taxon>Bacteria</taxon>
        <taxon>Bacillati</taxon>
        <taxon>Actinomycetota</taxon>
        <taxon>Actinomycetes</taxon>
        <taxon>Kitasatosporales</taxon>
        <taxon>Streptomycetaceae</taxon>
        <taxon>Streptomyces</taxon>
    </lineage>
</organism>
<dbReference type="EMBL" id="CP108318">
    <property type="protein sequence ID" value="WTW60609.1"/>
    <property type="molecule type" value="Genomic_DNA"/>
</dbReference>
<protein>
    <submittedName>
        <fullName evidence="1">Uncharacterized protein</fullName>
    </submittedName>
</protein>
<accession>A0AAU2UZM8</accession>
<evidence type="ECO:0000313" key="1">
    <source>
        <dbReference type="EMBL" id="WTW60609.1"/>
    </source>
</evidence>
<dbReference type="AlphaFoldDB" id="A0AAU2UZM8"/>
<reference evidence="1" key="1">
    <citation type="submission" date="2022-10" db="EMBL/GenBank/DDBJ databases">
        <title>The complete genomes of actinobacterial strains from the NBC collection.</title>
        <authorList>
            <person name="Joergensen T.S."/>
            <person name="Alvarez Arevalo M."/>
            <person name="Sterndorff E.B."/>
            <person name="Faurdal D."/>
            <person name="Vuksanovic O."/>
            <person name="Mourched A.-S."/>
            <person name="Charusanti P."/>
            <person name="Shaw S."/>
            <person name="Blin K."/>
            <person name="Weber T."/>
        </authorList>
    </citation>
    <scope>NUCLEOTIDE SEQUENCE</scope>
    <source>
        <strain evidence="1">NBC_00003</strain>
    </source>
</reference>
<sequence length="60" mass="6525">MTRPGPTTPHGPVHRVEACLVLPLGHRDHVRQRGKTVEIIGLNDPSADLHGKLTGELTSR</sequence>
<name>A0AAU2UZM8_9ACTN</name>